<dbReference type="EMBL" id="WBMS02000017">
    <property type="protein sequence ID" value="MWA02989.1"/>
    <property type="molecule type" value="Genomic_DNA"/>
</dbReference>
<dbReference type="RefSeq" id="WP_151595655.1">
    <property type="nucleotide sequence ID" value="NZ_WBMS02000017.1"/>
</dbReference>
<dbReference type="EC" id="4.2.1.17" evidence="2"/>
<evidence type="ECO:0000259" key="8">
    <source>
        <dbReference type="Pfam" id="PF18313"/>
    </source>
</evidence>
<dbReference type="InterPro" id="IPR014748">
    <property type="entry name" value="Enoyl-CoA_hydra_C"/>
</dbReference>
<sequence>MSNSTAATEAGSLDPRTPVLVGVGQSSERIEDPGYRRRSPVDLAADAAREALGDTGADPGAIAAAIDTVAGVRQFEISTPGASAPLGRSSNYPRSVARRVGASPARAILEVAGGQGPQHLVNELAAAIAAGTCQAALVFGSEAISTAQHLAKAEDRPDFTEEIDGDLEDRGYGLKGLSSRHLATHGLTDAPSQYALFDNARRARLGLTRENYARAMGELFAPFTKVAAANPHASAPVERTAAELVEVTEKNRLIAAPYTRYIVARDKVNQGAAVLLTSVAAARRLGIPQDKWVFLHGHADLRERDLMHRQDLSRGPASVAAARHALEVAGVTVDDLATIDLYSCFPIPVFNICDGLGLDPADPRGLTLTGGLPFFGGAGNNYSMHAIAETVHRLRALPGAFGLVGANGGTMSKYSVGVYSTTPAEWRADRSADLQAEIDAMDAPGQALQADGWATIETWTVKYHRNGARTGIVIGRLDADGRRFIAKAAADDTELLDRLSTGDPAGSRVYARSFGTGNRVTVTDTRMDELFPPRPAVLRDDYEHVLVRRDGHLLEITINRPDVRNSLHPQANEELDEVFDAYFADPDLWVAILTGAGDKAFSAGNDLVYSASGKPMWVPKNGFAGLTSRRRLPKPVIAAVNGYAMGGGCEIALACHLVVADTTARFALSEVKVGLVAGAGGLIRLPRTVPPKIAHDMILTGRRLTAEEALHYGLVNRVVNAGTALEGARRLAAEILDGSPTSVRLSLEVMTETAGLADAVDAIEASSPTLDELMTTEDAVEGLTAFAQKRRPNWRNR</sequence>
<dbReference type="AlphaFoldDB" id="A0A6I4MK03"/>
<keyword evidence="3" id="KW-0456">Lyase</keyword>
<comment type="caution">
    <text evidence="9">The sequence shown here is derived from an EMBL/GenBank/DDBJ whole genome shotgun (WGS) entry which is preliminary data.</text>
</comment>
<dbReference type="Pfam" id="PF18313">
    <property type="entry name" value="TLP1_add_C"/>
    <property type="match status" value="1"/>
</dbReference>
<dbReference type="GO" id="GO:0006635">
    <property type="term" value="P:fatty acid beta-oxidation"/>
    <property type="evidence" value="ECO:0007669"/>
    <property type="project" value="TreeGrafter"/>
</dbReference>
<feature type="region of interest" description="Disordered" evidence="7">
    <location>
        <begin position="1"/>
        <end position="38"/>
    </location>
</feature>
<dbReference type="Gene3D" id="3.40.47.10">
    <property type="match status" value="1"/>
</dbReference>
<dbReference type="CDD" id="cd06558">
    <property type="entry name" value="crotonase-like"/>
    <property type="match status" value="1"/>
</dbReference>
<evidence type="ECO:0000256" key="7">
    <source>
        <dbReference type="SAM" id="MobiDB-lite"/>
    </source>
</evidence>
<dbReference type="InterPro" id="IPR018376">
    <property type="entry name" value="Enoyl-CoA_hyd/isom_CS"/>
</dbReference>
<dbReference type="PANTHER" id="PTHR11941">
    <property type="entry name" value="ENOYL-COA HYDRATASE-RELATED"/>
    <property type="match status" value="1"/>
</dbReference>
<comment type="similarity">
    <text evidence="1 6">Belongs to the enoyl-CoA hydratase/isomerase family.</text>
</comment>
<dbReference type="Proteomes" id="UP000462055">
    <property type="component" value="Unassembled WGS sequence"/>
</dbReference>
<evidence type="ECO:0000256" key="1">
    <source>
        <dbReference type="ARBA" id="ARBA00005254"/>
    </source>
</evidence>
<comment type="catalytic activity">
    <reaction evidence="4">
        <text>a (3S)-3-hydroxyacyl-CoA = a (2E)-enoyl-CoA + H2O</text>
        <dbReference type="Rhea" id="RHEA:16105"/>
        <dbReference type="ChEBI" id="CHEBI:15377"/>
        <dbReference type="ChEBI" id="CHEBI:57318"/>
        <dbReference type="ChEBI" id="CHEBI:58856"/>
        <dbReference type="EC" id="4.2.1.17"/>
    </reaction>
</comment>
<protein>
    <recommendedName>
        <fullName evidence="2">enoyl-CoA hydratase</fullName>
        <ecNumber evidence="2">4.2.1.17</ecNumber>
    </recommendedName>
</protein>
<proteinExistence type="inferred from homology"/>
<dbReference type="SUPFAM" id="SSF52096">
    <property type="entry name" value="ClpP/crotonase"/>
    <property type="match status" value="1"/>
</dbReference>
<evidence type="ECO:0000256" key="3">
    <source>
        <dbReference type="ARBA" id="ARBA00023239"/>
    </source>
</evidence>
<dbReference type="PROSITE" id="PS00166">
    <property type="entry name" value="ENOYL_COA_HYDRATASE"/>
    <property type="match status" value="1"/>
</dbReference>
<feature type="domain" description="Thiolase-like protein type 1 additional C-terminal" evidence="8">
    <location>
        <begin position="433"/>
        <end position="513"/>
    </location>
</feature>
<evidence type="ECO:0000256" key="4">
    <source>
        <dbReference type="ARBA" id="ARBA00023709"/>
    </source>
</evidence>
<dbReference type="Gene3D" id="1.10.12.10">
    <property type="entry name" value="Lyase 2-enoyl-coa Hydratase, Chain A, domain 2"/>
    <property type="match status" value="1"/>
</dbReference>
<dbReference type="SUPFAM" id="SSF53901">
    <property type="entry name" value="Thiolase-like"/>
    <property type="match status" value="2"/>
</dbReference>
<dbReference type="PANTHER" id="PTHR11941:SF54">
    <property type="entry name" value="ENOYL-COA HYDRATASE, MITOCHONDRIAL"/>
    <property type="match status" value="1"/>
</dbReference>
<evidence type="ECO:0000256" key="5">
    <source>
        <dbReference type="ARBA" id="ARBA00023717"/>
    </source>
</evidence>
<dbReference type="FunFam" id="3.90.226.10:FF:000009">
    <property type="entry name" value="Carnitinyl-CoA dehydratase"/>
    <property type="match status" value="1"/>
</dbReference>
<dbReference type="InterPro" id="IPR016039">
    <property type="entry name" value="Thiolase-like"/>
</dbReference>
<dbReference type="NCBIfam" id="NF006105">
    <property type="entry name" value="PRK08257.1-4"/>
    <property type="match status" value="1"/>
</dbReference>
<dbReference type="GO" id="GO:0016746">
    <property type="term" value="F:acyltransferase activity"/>
    <property type="evidence" value="ECO:0007669"/>
    <property type="project" value="InterPro"/>
</dbReference>
<keyword evidence="10" id="KW-1185">Reference proteome</keyword>
<reference evidence="9" key="1">
    <citation type="submission" date="2019-12" db="EMBL/GenBank/DDBJ databases">
        <title>Actinomadura physcomitrii sp. nov., a novel actinomycete isolated from moss [Physcomitrium sphaericum (Ludw) Fuernr].</title>
        <authorList>
            <person name="Zhuang X."/>
        </authorList>
    </citation>
    <scope>NUCLEOTIDE SEQUENCE [LARGE SCALE GENOMIC DNA]</scope>
    <source>
        <strain evidence="9">LD22</strain>
    </source>
</reference>
<dbReference type="InterPro" id="IPR001753">
    <property type="entry name" value="Enoyl-CoA_hydra/iso"/>
</dbReference>
<evidence type="ECO:0000256" key="6">
    <source>
        <dbReference type="RuleBase" id="RU003707"/>
    </source>
</evidence>
<dbReference type="Gene3D" id="3.90.226.10">
    <property type="entry name" value="2-enoyl-CoA Hydratase, Chain A, domain 1"/>
    <property type="match status" value="1"/>
</dbReference>
<evidence type="ECO:0000313" key="9">
    <source>
        <dbReference type="EMBL" id="MWA02989.1"/>
    </source>
</evidence>
<organism evidence="9 10">
    <name type="scientific">Actinomadura physcomitrii</name>
    <dbReference type="NCBI Taxonomy" id="2650748"/>
    <lineage>
        <taxon>Bacteria</taxon>
        <taxon>Bacillati</taxon>
        <taxon>Actinomycetota</taxon>
        <taxon>Actinomycetes</taxon>
        <taxon>Streptosporangiales</taxon>
        <taxon>Thermomonosporaceae</taxon>
        <taxon>Actinomadura</taxon>
    </lineage>
</organism>
<dbReference type="InterPro" id="IPR029045">
    <property type="entry name" value="ClpP/crotonase-like_dom_sf"/>
</dbReference>
<gene>
    <name evidence="9" type="ORF">F8568_021940</name>
</gene>
<dbReference type="InterPro" id="IPR040771">
    <property type="entry name" value="TLP1_add_C"/>
</dbReference>
<name>A0A6I4MK03_9ACTN</name>
<evidence type="ECO:0000256" key="2">
    <source>
        <dbReference type="ARBA" id="ARBA00012076"/>
    </source>
</evidence>
<evidence type="ECO:0000313" key="10">
    <source>
        <dbReference type="Proteomes" id="UP000462055"/>
    </source>
</evidence>
<dbReference type="Pfam" id="PF00378">
    <property type="entry name" value="ECH_1"/>
    <property type="match status" value="1"/>
</dbReference>
<dbReference type="Gene3D" id="2.40.50.840">
    <property type="match status" value="1"/>
</dbReference>
<dbReference type="GO" id="GO:0004300">
    <property type="term" value="F:enoyl-CoA hydratase activity"/>
    <property type="evidence" value="ECO:0007669"/>
    <property type="project" value="UniProtKB-EC"/>
</dbReference>
<accession>A0A6I4MK03</accession>
<comment type="catalytic activity">
    <reaction evidence="5">
        <text>a 4-saturated-(3S)-3-hydroxyacyl-CoA = a (3E)-enoyl-CoA + H2O</text>
        <dbReference type="Rhea" id="RHEA:20724"/>
        <dbReference type="ChEBI" id="CHEBI:15377"/>
        <dbReference type="ChEBI" id="CHEBI:58521"/>
        <dbReference type="ChEBI" id="CHEBI:137480"/>
        <dbReference type="EC" id="4.2.1.17"/>
    </reaction>
</comment>